<organism evidence="2 3">
    <name type="scientific">Sediminibacillus halophilus</name>
    <dbReference type="NCBI Taxonomy" id="482461"/>
    <lineage>
        <taxon>Bacteria</taxon>
        <taxon>Bacillati</taxon>
        <taxon>Bacillota</taxon>
        <taxon>Bacilli</taxon>
        <taxon>Bacillales</taxon>
        <taxon>Bacillaceae</taxon>
        <taxon>Sediminibacillus</taxon>
    </lineage>
</organism>
<dbReference type="EMBL" id="FNHF01000006">
    <property type="protein sequence ID" value="SDM86491.1"/>
    <property type="molecule type" value="Genomic_DNA"/>
</dbReference>
<dbReference type="SMART" id="SM00331">
    <property type="entry name" value="PP2C_SIG"/>
    <property type="match status" value="1"/>
</dbReference>
<dbReference type="InterPro" id="IPR001932">
    <property type="entry name" value="PPM-type_phosphatase-like_dom"/>
</dbReference>
<feature type="domain" description="PPM-type phosphatase" evidence="1">
    <location>
        <begin position="8"/>
        <end position="198"/>
    </location>
</feature>
<protein>
    <submittedName>
        <fullName evidence="2">Negative regulator of sigma-B (Phosphoserine phosphatase)</fullName>
    </submittedName>
</protein>
<proteinExistence type="predicted"/>
<dbReference type="STRING" id="482461.SAMN05216244_3575"/>
<name>A0A1G9WQG7_9BACI</name>
<gene>
    <name evidence="2" type="ORF">SAMN05216244_3575</name>
</gene>
<evidence type="ECO:0000259" key="1">
    <source>
        <dbReference type="SMART" id="SM00331"/>
    </source>
</evidence>
<dbReference type="Proteomes" id="UP000182347">
    <property type="component" value="Unassembled WGS sequence"/>
</dbReference>
<dbReference type="AlphaFoldDB" id="A0A1G9WQG7"/>
<dbReference type="RefSeq" id="WP_342721718.1">
    <property type="nucleotide sequence ID" value="NZ_FNHF01000006.1"/>
</dbReference>
<dbReference type="InterPro" id="IPR039248">
    <property type="entry name" value="Ptase_RsbX"/>
</dbReference>
<dbReference type="PANTHER" id="PTHR35801:SF1">
    <property type="entry name" value="PHOSPHOSERINE PHOSPHATASE RSBX"/>
    <property type="match status" value="1"/>
</dbReference>
<dbReference type="PANTHER" id="PTHR35801">
    <property type="entry name" value="PHOSPHOSERINE PHOSPHATASE RSBX"/>
    <property type="match status" value="1"/>
</dbReference>
<evidence type="ECO:0000313" key="2">
    <source>
        <dbReference type="EMBL" id="SDM86491.1"/>
    </source>
</evidence>
<dbReference type="SUPFAM" id="SSF81606">
    <property type="entry name" value="PP2C-like"/>
    <property type="match status" value="1"/>
</dbReference>
<dbReference type="InterPro" id="IPR036457">
    <property type="entry name" value="PPM-type-like_dom_sf"/>
</dbReference>
<dbReference type="Gene3D" id="3.60.40.10">
    <property type="entry name" value="PPM-type phosphatase domain"/>
    <property type="match status" value="1"/>
</dbReference>
<accession>A0A1G9WQG7</accession>
<evidence type="ECO:0000313" key="3">
    <source>
        <dbReference type="Proteomes" id="UP000182347"/>
    </source>
</evidence>
<reference evidence="3" key="1">
    <citation type="submission" date="2016-10" db="EMBL/GenBank/DDBJ databases">
        <authorList>
            <person name="Varghese N."/>
            <person name="Submissions S."/>
        </authorList>
    </citation>
    <scope>NUCLEOTIDE SEQUENCE [LARGE SCALE GENOMIC DNA]</scope>
    <source>
        <strain evidence="3">CGMCC 1.6199</strain>
    </source>
</reference>
<sequence length="202" mass="22535">MSELDKQRMQVSVYQTAKKGNYYCGDSYYYKETEDEFICALADGLGSGEYAKESSQAVMDVIEENIFSSVDEIIKVCNERLVGKRGVVLGVLKVNFISNAYSFSSIGNIGIMTITDKQEKKRSIPNAGYLGGYKRPFKVFDGTMIPGMIFIMFSDGVNSMDLSSKYFLGKDVERITETYAAMVGQNKDDDTTLIAMKFAKSE</sequence>
<keyword evidence="3" id="KW-1185">Reference proteome</keyword>